<protein>
    <recommendedName>
        <fullName evidence="12">Cation/H+ exchanger transmembrane domain-containing protein</fullName>
    </recommendedName>
</protein>
<sequence>MVSPTAFEALPFHEPHITTILIQSSFLLLLNVVNYILDTLTYCGLVGQIVLGILWGTPLGGFLDRSAEETIVQLGYLGLVLLVYEGGLSTSLKPLLSNLPLSLLVAFTGIALPIGLSFTLTPLAGATSLQSFVAGAALSATSLGTTFTILSSAGFANTRLGVVLTSAAMVDDVIGLVMIQVVSTLGGGSGGAIARPVGASIGLLILFLVGGWTAGKLFKGRSVGKLAATPAVVGHTLLLLASVTAAAYAGASVLFAAFLAGAAVRWWDEKAGEVFEEYYGEVNKRILVPFFFASVGFSIPVKQMFTPSAVWKGVVYSVLMIVAKMGTGVWLLPLPELREGQEVVKEKIEEKMPNIAETAGQKEEGEVKDQLKAETEAAQVGSQASPVSSVAANTEKTNGEEKLQDAPLTAPAPQPPKSLYPAFILGLAMVARGEIAFLIASVAQSQGVFHSNQELYLLVVWAAMVCTIAGPMAVGNLVGRVKKLEKKRGESVVAGGQGAVGDGRGVLGAWGVN</sequence>
<dbReference type="InterPro" id="IPR006153">
    <property type="entry name" value="Cation/H_exchanger_TM"/>
</dbReference>
<feature type="transmembrane region" description="Helical" evidence="11">
    <location>
        <begin position="99"/>
        <end position="120"/>
    </location>
</feature>
<dbReference type="STRING" id="1076935.U4LI33"/>
<dbReference type="GO" id="GO:1902600">
    <property type="term" value="P:proton transmembrane transport"/>
    <property type="evidence" value="ECO:0007669"/>
    <property type="project" value="InterPro"/>
</dbReference>
<feature type="transmembrane region" description="Helical" evidence="11">
    <location>
        <begin position="422"/>
        <end position="443"/>
    </location>
</feature>
<keyword evidence="9" id="KW-0739">Sodium transport</keyword>
<evidence type="ECO:0000256" key="4">
    <source>
        <dbReference type="ARBA" id="ARBA00022692"/>
    </source>
</evidence>
<keyword evidence="3" id="KW-0050">Antiport</keyword>
<gene>
    <name evidence="13" type="ORF">PCON_10320</name>
</gene>
<evidence type="ECO:0000256" key="1">
    <source>
        <dbReference type="ARBA" id="ARBA00004141"/>
    </source>
</evidence>
<keyword evidence="2" id="KW-0813">Transport</keyword>
<feature type="transmembrane region" description="Helical" evidence="11">
    <location>
        <begin position="311"/>
        <end position="332"/>
    </location>
</feature>
<feature type="transmembrane region" description="Helical" evidence="11">
    <location>
        <begin position="193"/>
        <end position="214"/>
    </location>
</feature>
<dbReference type="AlphaFoldDB" id="U4LI33"/>
<comment type="subcellular location">
    <subcellularLocation>
        <location evidence="1">Membrane</location>
        <topology evidence="1">Multi-pass membrane protein</topology>
    </subcellularLocation>
</comment>
<evidence type="ECO:0000256" key="8">
    <source>
        <dbReference type="ARBA" id="ARBA00023136"/>
    </source>
</evidence>
<evidence type="ECO:0000256" key="11">
    <source>
        <dbReference type="SAM" id="Phobius"/>
    </source>
</evidence>
<evidence type="ECO:0000256" key="9">
    <source>
        <dbReference type="ARBA" id="ARBA00023201"/>
    </source>
</evidence>
<evidence type="ECO:0000256" key="3">
    <source>
        <dbReference type="ARBA" id="ARBA00022449"/>
    </source>
</evidence>
<evidence type="ECO:0000313" key="13">
    <source>
        <dbReference type="EMBL" id="CCX31192.1"/>
    </source>
</evidence>
<evidence type="ECO:0000256" key="2">
    <source>
        <dbReference type="ARBA" id="ARBA00022448"/>
    </source>
</evidence>
<feature type="compositionally biased region" description="Basic and acidic residues" evidence="10">
    <location>
        <begin position="360"/>
        <end position="375"/>
    </location>
</feature>
<dbReference type="eggNOG" id="ENOG502QU6S">
    <property type="taxonomic scope" value="Eukaryota"/>
</dbReference>
<organism evidence="13 14">
    <name type="scientific">Pyronema omphalodes (strain CBS 100304)</name>
    <name type="common">Pyronema confluens</name>
    <dbReference type="NCBI Taxonomy" id="1076935"/>
    <lineage>
        <taxon>Eukaryota</taxon>
        <taxon>Fungi</taxon>
        <taxon>Dikarya</taxon>
        <taxon>Ascomycota</taxon>
        <taxon>Pezizomycotina</taxon>
        <taxon>Pezizomycetes</taxon>
        <taxon>Pezizales</taxon>
        <taxon>Pyronemataceae</taxon>
        <taxon>Pyronema</taxon>
    </lineage>
</organism>
<name>U4LI33_PYROM</name>
<evidence type="ECO:0000256" key="7">
    <source>
        <dbReference type="ARBA" id="ARBA00023065"/>
    </source>
</evidence>
<evidence type="ECO:0000256" key="5">
    <source>
        <dbReference type="ARBA" id="ARBA00022989"/>
    </source>
</evidence>
<feature type="transmembrane region" description="Helical" evidence="11">
    <location>
        <begin position="70"/>
        <end position="87"/>
    </location>
</feature>
<evidence type="ECO:0000256" key="6">
    <source>
        <dbReference type="ARBA" id="ARBA00023053"/>
    </source>
</evidence>
<keyword evidence="6" id="KW-0915">Sodium</keyword>
<accession>U4LI33</accession>
<keyword evidence="5 11" id="KW-1133">Transmembrane helix</keyword>
<evidence type="ECO:0000256" key="10">
    <source>
        <dbReference type="SAM" id="MobiDB-lite"/>
    </source>
</evidence>
<dbReference type="Gene3D" id="1.20.1530.20">
    <property type="match status" value="2"/>
</dbReference>
<dbReference type="EMBL" id="HF935557">
    <property type="protein sequence ID" value="CCX31192.1"/>
    <property type="molecule type" value="Genomic_DNA"/>
</dbReference>
<keyword evidence="14" id="KW-1185">Reference proteome</keyword>
<feature type="region of interest" description="Disordered" evidence="10">
    <location>
        <begin position="355"/>
        <end position="413"/>
    </location>
</feature>
<feature type="transmembrane region" description="Helical" evidence="11">
    <location>
        <begin position="132"/>
        <end position="150"/>
    </location>
</feature>
<reference evidence="13 14" key="1">
    <citation type="journal article" date="2013" name="PLoS Genet.">
        <title>The genome and development-dependent transcriptomes of Pyronema confluens: a window into fungal evolution.</title>
        <authorList>
            <person name="Traeger S."/>
            <person name="Altegoer F."/>
            <person name="Freitag M."/>
            <person name="Gabaldon T."/>
            <person name="Kempken F."/>
            <person name="Kumar A."/>
            <person name="Marcet-Houben M."/>
            <person name="Poggeler S."/>
            <person name="Stajich J.E."/>
            <person name="Nowrousian M."/>
        </authorList>
    </citation>
    <scope>NUCLEOTIDE SEQUENCE [LARGE SCALE GENOMIC DNA]</scope>
    <source>
        <strain evidence="14">CBS 100304</strain>
        <tissue evidence="13">Vegetative mycelium</tissue>
    </source>
</reference>
<dbReference type="GO" id="GO:0016020">
    <property type="term" value="C:membrane"/>
    <property type="evidence" value="ECO:0007669"/>
    <property type="project" value="UniProtKB-SubCell"/>
</dbReference>
<proteinExistence type="predicted"/>
<keyword evidence="8 11" id="KW-0472">Membrane</keyword>
<dbReference type="GO" id="GO:0015297">
    <property type="term" value="F:antiporter activity"/>
    <property type="evidence" value="ECO:0007669"/>
    <property type="project" value="UniProtKB-KW"/>
</dbReference>
<dbReference type="PANTHER" id="PTHR43562">
    <property type="entry name" value="NAPA-TYPE SODIUM/HYDROGEN ANTIPORTER"/>
    <property type="match status" value="1"/>
</dbReference>
<feature type="transmembrane region" description="Helical" evidence="11">
    <location>
        <begin position="455"/>
        <end position="478"/>
    </location>
</feature>
<feature type="transmembrane region" description="Helical" evidence="11">
    <location>
        <begin position="40"/>
        <end position="58"/>
    </location>
</feature>
<dbReference type="InterPro" id="IPR038770">
    <property type="entry name" value="Na+/solute_symporter_sf"/>
</dbReference>
<dbReference type="Proteomes" id="UP000018144">
    <property type="component" value="Unassembled WGS sequence"/>
</dbReference>
<evidence type="ECO:0000259" key="12">
    <source>
        <dbReference type="Pfam" id="PF00999"/>
    </source>
</evidence>
<feature type="compositionally biased region" description="Polar residues" evidence="10">
    <location>
        <begin position="380"/>
        <end position="396"/>
    </location>
</feature>
<feature type="transmembrane region" description="Helical" evidence="11">
    <location>
        <begin position="162"/>
        <end position="181"/>
    </location>
</feature>
<dbReference type="OMA" id="TWAITLC"/>
<dbReference type="GO" id="GO:0006814">
    <property type="term" value="P:sodium ion transport"/>
    <property type="evidence" value="ECO:0007669"/>
    <property type="project" value="UniProtKB-KW"/>
</dbReference>
<keyword evidence="7" id="KW-0406">Ion transport</keyword>
<keyword evidence="4 11" id="KW-0812">Transmembrane</keyword>
<dbReference type="Pfam" id="PF00999">
    <property type="entry name" value="Na_H_Exchanger"/>
    <property type="match status" value="1"/>
</dbReference>
<dbReference type="PANTHER" id="PTHR43562:SF3">
    <property type="entry name" value="SODIUM ION_PROTON EXCHANGER (EUROFUNG)"/>
    <property type="match status" value="1"/>
</dbReference>
<dbReference type="OrthoDB" id="1288932at2759"/>
<feature type="domain" description="Cation/H+ exchanger transmembrane" evidence="12">
    <location>
        <begin position="39"/>
        <end position="335"/>
    </location>
</feature>
<evidence type="ECO:0000313" key="14">
    <source>
        <dbReference type="Proteomes" id="UP000018144"/>
    </source>
</evidence>
<feature type="transmembrane region" description="Helical" evidence="11">
    <location>
        <begin position="15"/>
        <end position="33"/>
    </location>
</feature>